<sequence>MKILKSIGAILSVFIFFIGGMVFGSLVTSVLGDFNVFIRYTIGLLVQITICILGIFLAGKIQRESLSDYGIEWRKSDMPKLLLGLAIGIIAFLIVCAPLYLTGAYSLKTGSYSTKDIALDFLMFIAVGFTEEFLCRGFLLHRFLRFGPFKALALSAAIFSLLHLANPGVTVLSLLNIFLAGIFMGATMFATNSIYTAVGVHITWNWVQGAIMGIPVSGTTSGGYFVTNIVSNNTLITGGAFGAEGSLSCTIILTLLSLLLLGYGSKSQQAEIFSTSNLEGNTKPARR</sequence>
<keyword evidence="2" id="KW-1133">Transmembrane helix</keyword>
<feature type="transmembrane region" description="Helical" evidence="2">
    <location>
        <begin position="245"/>
        <end position="264"/>
    </location>
</feature>
<comment type="similarity">
    <text evidence="1">Belongs to the UPF0177 family.</text>
</comment>
<keyword evidence="2" id="KW-0812">Transmembrane</keyword>
<dbReference type="PANTHER" id="PTHR39430">
    <property type="entry name" value="MEMBRANE-ASSOCIATED PROTEASE-RELATED"/>
    <property type="match status" value="1"/>
</dbReference>
<dbReference type="Pfam" id="PF02517">
    <property type="entry name" value="Rce1-like"/>
    <property type="match status" value="1"/>
</dbReference>
<evidence type="ECO:0000313" key="4">
    <source>
        <dbReference type="EMBL" id="MEO1768632.1"/>
    </source>
</evidence>
<dbReference type="InterPro" id="IPR003675">
    <property type="entry name" value="Rce1/LyrA-like_dom"/>
</dbReference>
<evidence type="ECO:0000313" key="5">
    <source>
        <dbReference type="Proteomes" id="UP000664357"/>
    </source>
</evidence>
<keyword evidence="2" id="KW-0472">Membrane</keyword>
<evidence type="ECO:0000256" key="2">
    <source>
        <dbReference type="SAM" id="Phobius"/>
    </source>
</evidence>
<dbReference type="EMBL" id="JAFREL020000001">
    <property type="protein sequence ID" value="MEO1768632.1"/>
    <property type="molecule type" value="Genomic_DNA"/>
</dbReference>
<dbReference type="PANTHER" id="PTHR39430:SF1">
    <property type="entry name" value="PROTEASE"/>
    <property type="match status" value="1"/>
</dbReference>
<name>A0ABV0EJ25_9ENTE</name>
<keyword evidence="5" id="KW-1185">Reference proteome</keyword>
<reference evidence="4 5" key="1">
    <citation type="submission" date="2024-02" db="EMBL/GenBank/DDBJ databases">
        <title>The Genome Sequence of Enterococcus sp. DIV0159.</title>
        <authorList>
            <person name="Earl A."/>
            <person name="Manson A."/>
            <person name="Gilmore M."/>
            <person name="Sanders J."/>
            <person name="Shea T."/>
            <person name="Howe W."/>
            <person name="Livny J."/>
            <person name="Cuomo C."/>
            <person name="Neafsey D."/>
            <person name="Birren B."/>
        </authorList>
    </citation>
    <scope>NUCLEOTIDE SEQUENCE [LARGE SCALE GENOMIC DNA]</scope>
    <source>
        <strain evidence="4 5">665A</strain>
    </source>
</reference>
<protein>
    <recommendedName>
        <fullName evidence="3">CAAX prenyl protease 2/Lysostaphin resistance protein A-like domain-containing protein</fullName>
    </recommendedName>
</protein>
<dbReference type="RefSeq" id="WP_207701582.1">
    <property type="nucleotide sequence ID" value="NZ_JAFREL020000001.1"/>
</dbReference>
<comment type="caution">
    <text evidence="4">The sequence shown here is derived from an EMBL/GenBank/DDBJ whole genome shotgun (WGS) entry which is preliminary data.</text>
</comment>
<gene>
    <name evidence="4" type="ORF">JZO67_000571</name>
</gene>
<dbReference type="Proteomes" id="UP000664357">
    <property type="component" value="Unassembled WGS sequence"/>
</dbReference>
<feature type="transmembrane region" description="Helical" evidence="2">
    <location>
        <begin position="202"/>
        <end position="225"/>
    </location>
</feature>
<evidence type="ECO:0000259" key="3">
    <source>
        <dbReference type="Pfam" id="PF02517"/>
    </source>
</evidence>
<accession>A0ABV0EJ25</accession>
<feature type="transmembrane region" description="Helical" evidence="2">
    <location>
        <begin position="37"/>
        <end position="59"/>
    </location>
</feature>
<feature type="transmembrane region" description="Helical" evidence="2">
    <location>
        <begin position="146"/>
        <end position="165"/>
    </location>
</feature>
<proteinExistence type="inferred from homology"/>
<feature type="transmembrane region" description="Helical" evidence="2">
    <location>
        <begin position="121"/>
        <end position="139"/>
    </location>
</feature>
<feature type="transmembrane region" description="Helical" evidence="2">
    <location>
        <begin position="171"/>
        <end position="190"/>
    </location>
</feature>
<feature type="transmembrane region" description="Helical" evidence="2">
    <location>
        <begin position="7"/>
        <end position="31"/>
    </location>
</feature>
<feature type="transmembrane region" description="Helical" evidence="2">
    <location>
        <begin position="80"/>
        <end position="101"/>
    </location>
</feature>
<organism evidence="4 5">
    <name type="scientific">Candidatus Enterococcus ferrettii</name>
    <dbReference type="NCBI Taxonomy" id="2815324"/>
    <lineage>
        <taxon>Bacteria</taxon>
        <taxon>Bacillati</taxon>
        <taxon>Bacillota</taxon>
        <taxon>Bacilli</taxon>
        <taxon>Lactobacillales</taxon>
        <taxon>Enterococcaceae</taxon>
        <taxon>Enterococcus</taxon>
    </lineage>
</organism>
<evidence type="ECO:0000256" key="1">
    <source>
        <dbReference type="ARBA" id="ARBA00009067"/>
    </source>
</evidence>
<feature type="domain" description="CAAX prenyl protease 2/Lysostaphin resistance protein A-like" evidence="3">
    <location>
        <begin position="120"/>
        <end position="207"/>
    </location>
</feature>